<dbReference type="HOGENOM" id="CLU_000503_0_0_1"/>
<evidence type="ECO:0000256" key="1">
    <source>
        <dbReference type="ARBA" id="ARBA00008304"/>
    </source>
</evidence>
<evidence type="ECO:0000313" key="5">
    <source>
        <dbReference type="EMBL" id="EPS97331.1"/>
    </source>
</evidence>
<dbReference type="GO" id="GO:0005829">
    <property type="term" value="C:cytosol"/>
    <property type="evidence" value="ECO:0007669"/>
    <property type="project" value="GOC"/>
</dbReference>
<dbReference type="STRING" id="743788.S8DW10"/>
<gene>
    <name evidence="5" type="ORF">FOMPIDRAFT_101259</name>
</gene>
<dbReference type="PANTHER" id="PTHR21663:SF0">
    <property type="entry name" value="HEAT REPEAT-CONTAINING PROTEIN 5B"/>
    <property type="match status" value="1"/>
</dbReference>
<dbReference type="GO" id="GO:0008104">
    <property type="term" value="P:intracellular protein localization"/>
    <property type="evidence" value="ECO:0007669"/>
    <property type="project" value="TreeGrafter"/>
</dbReference>
<dbReference type="Gene3D" id="1.25.10.10">
    <property type="entry name" value="Leucine-rich Repeat Variant"/>
    <property type="match status" value="3"/>
</dbReference>
<dbReference type="GO" id="GO:0005794">
    <property type="term" value="C:Golgi apparatus"/>
    <property type="evidence" value="ECO:0007669"/>
    <property type="project" value="TreeGrafter"/>
</dbReference>
<dbReference type="SUPFAM" id="SSF48371">
    <property type="entry name" value="ARM repeat"/>
    <property type="match status" value="2"/>
</dbReference>
<dbReference type="InParanoid" id="S8DW10"/>
<sequence length="2005" mass="217316">MSAEAQSLYEPIDESRLTGETGEIYLFQWLASTEKAVREANTDDLKATQADLEETLVRIISAPELYPSPGHPVRSIVAKCLIALYTRAETKTLYDTIQSFLRIIGEPKGVGKDSSKIAAMYCVAELMGVFGSQVMSLVVEIVTTCLKLYRTSSVPIILRYHALGALEKTVSTAKRAVTDALVKDIIKQMKHALSDKALPIQRAACNVLVLMYPADDSARLVSDVDSLVVVCTRSLEGADQLTRRSLAKLVAHVLATTQVQRVVPAPEPPKKAKKGQNVPEDDEDALPGMHIQAEEAKPVMTPHEMFAQLSVQFNKPQASKKTRVGIFDFYAALLTHLGSGWVETSYGLVITHLMNEIVANPRNSSTRYETLLVRALVEVLLRDLVGVRMLGEQAQISAIQELSTVYLKRWPALMPGQTAPNPLCLVVALKEVAGLLQQLGNAPPPVQDALVEPLQTLLGHPNHTIRVNASWALRCFCYSTPLRLPKVLLSVVEMLQRDISILTTPSAPPDITTRTLGHAYGLAALLAVIPERPLYVSYDISAKVFDLSVQLLKRAGEHEVRVARTEVEVAWTCIAALMALGPNFVRAHLPQILVLWRNALPKPTSKDAQTGRSPVEWMFLLHLRESALGAVYCFLRYNAPALVTPDVTRRIVSMLSNSLSFANTFTSRRVEETPEVPQPESKELSLESREALLRTRIFLCFSLIGHSGATDPIQSSLLHSAISLFASPEGYAGSPLQAAIASSTGAFTSIWQSTDGYAYGVSDVEIEERPKPWMNRDSVEISIEELTQNPILRSCSHDPLFLCQRITPDAANQWSEPPPPATAAVNAAVQLFAQLLPLQDLSVAVRSVTQLIESTGSPKLDKNSGRKAAVSVNATIALVLALRQVSSTRARQVLGSGQVTSLLAPFLKDVLVDGDLVLRIGSAEAIGRLANIAGTNFLTYQAKTLVDHVVSNRDPHGRAGCALAFGEIHTHVGGMAAGPLLKTTVHVLMSLINDPHPVVHFWSLTALARVIDAASLAYAPFVPSTLGLLFKVYMMESHEPEGGGLNHVNLSGDLPAYQVVCQNIDAVITVLGPDIQDSARSRNLVLDLVHQLISEEDDGIGVEAINCIQHFLMFAPDSVNVPDLVLRFRGYLASSRRPLKLASINALYQLVQKDAFAMSRLGGDQLVEELFAMLDDDSSVDGVRNVIISWLHQTVIHNPSAWIDLCQRIMSRTTASQQITDAAAKKGDLMDDEGQSLSVGTNQDSGAAGGRQTSRWRTQLFALQCLHSICTIVGSSGRREHLDITFARSQGIPVRGLLVSRVPDLIKIAFTASAAQVTEIRLEGLIVLRDVIEIFAKTPDPDYEESLLLEQHQAPITAALTPAFSSDSTPEILAAAIGACAVFVGCGVVKDVSRMGRILKLLTSALEQSKESGMLSLGEAVELSPNASVMLRIATLSAWAELQVMSKNQTYLVDVVKPYRPVLAPLWVACLRDYASVRADSEVLEETSAGTIDSSYSSLGKEVLLPYYVEAWPIILQALATAMDDDEPYVVGAMDGQEGITASTQPGLNSRVREEPAVFFFSVFGLVYEALCTAVPDADAAARRVCVIALQALKSLVRPKYCGKAFADPILFEELVNLFYRMALTEPAVVQAYMVEAVASLADGLASVQDRELTMNGASVSELMSLPQVHCVRVCAYVLRRAISGPRTSAAAGGSTLLDKVKLINATFEAYVKVASSFGASQREEFRAIGITLYAELLKDETSDIDLVGPTLQSLKLLLEKPGDLVSTDDKYENVIHGILSACLVNVDEMRGRQGAISSRKIKTNLLAAVLILTVIPPTVKVSRAVLDHCCFLLSQKLADADEISLTAAHCTKTLILASTSGNVVLRHCAKLLLPGMVECLAKIAASVANEATDAQLAMTDEIFKALAALFSSFSEELRPRALGILMPAMILLLDPARTTPTKMHTQAVRQLLALAAMSPSAFKEATGKLEQQMRDILETSVRQAVGGRGPATDAPKPQISLRSF</sequence>
<evidence type="ECO:0000256" key="2">
    <source>
        <dbReference type="PROSITE-ProRule" id="PRU00103"/>
    </source>
</evidence>
<dbReference type="Proteomes" id="UP000015241">
    <property type="component" value="Unassembled WGS sequence"/>
</dbReference>
<comment type="similarity">
    <text evidence="1">Belongs to the HEATR5 family.</text>
</comment>
<dbReference type="PANTHER" id="PTHR21663">
    <property type="entry name" value="HYPOTHETICAL HEAT DOMAIN-CONTAINING"/>
    <property type="match status" value="1"/>
</dbReference>
<dbReference type="InterPro" id="IPR040108">
    <property type="entry name" value="Laa1/Sip1/HEATR5"/>
</dbReference>
<keyword evidence="6" id="KW-1185">Reference proteome</keyword>
<protein>
    <recommendedName>
        <fullName evidence="4">LAA1-like C-terminal TPR repeats domain-containing protein</fullName>
    </recommendedName>
</protein>
<feature type="region of interest" description="Disordered" evidence="3">
    <location>
        <begin position="1985"/>
        <end position="2005"/>
    </location>
</feature>
<feature type="repeat" description="HEAT" evidence="2">
    <location>
        <begin position="903"/>
        <end position="941"/>
    </location>
</feature>
<proteinExistence type="inferred from homology"/>
<dbReference type="InterPro" id="IPR021133">
    <property type="entry name" value="HEAT_type_2"/>
</dbReference>
<evidence type="ECO:0000313" key="6">
    <source>
        <dbReference type="Proteomes" id="UP000015241"/>
    </source>
</evidence>
<dbReference type="FunCoup" id="S8DW10">
    <property type="interactions" value="232"/>
</dbReference>
<dbReference type="Pfam" id="PF25808">
    <property type="entry name" value="TPR_LAA1_C"/>
    <property type="match status" value="1"/>
</dbReference>
<dbReference type="InterPro" id="IPR011989">
    <property type="entry name" value="ARM-like"/>
</dbReference>
<dbReference type="InterPro" id="IPR016024">
    <property type="entry name" value="ARM-type_fold"/>
</dbReference>
<organism evidence="5 6">
    <name type="scientific">Fomitopsis schrenkii</name>
    <name type="common">Brown rot fungus</name>
    <dbReference type="NCBI Taxonomy" id="2126942"/>
    <lineage>
        <taxon>Eukaryota</taxon>
        <taxon>Fungi</taxon>
        <taxon>Dikarya</taxon>
        <taxon>Basidiomycota</taxon>
        <taxon>Agaricomycotina</taxon>
        <taxon>Agaricomycetes</taxon>
        <taxon>Polyporales</taxon>
        <taxon>Fomitopsis</taxon>
    </lineage>
</organism>
<dbReference type="eggNOG" id="KOG1822">
    <property type="taxonomic scope" value="Eukaryota"/>
</dbReference>
<dbReference type="Pfam" id="PF20210">
    <property type="entry name" value="Laa1_Sip1_HTR5"/>
    <property type="match status" value="1"/>
</dbReference>
<dbReference type="OrthoDB" id="192608at2759"/>
<accession>S8DW10</accession>
<dbReference type="GO" id="GO:0042147">
    <property type="term" value="P:retrograde transport, endosome to Golgi"/>
    <property type="evidence" value="ECO:0007669"/>
    <property type="project" value="TreeGrafter"/>
</dbReference>
<dbReference type="GO" id="GO:0016020">
    <property type="term" value="C:membrane"/>
    <property type="evidence" value="ECO:0007669"/>
    <property type="project" value="TreeGrafter"/>
</dbReference>
<feature type="domain" description="LAA1-like C-terminal TPR repeats" evidence="4">
    <location>
        <begin position="1825"/>
        <end position="1991"/>
    </location>
</feature>
<dbReference type="GO" id="GO:0006897">
    <property type="term" value="P:endocytosis"/>
    <property type="evidence" value="ECO:0007669"/>
    <property type="project" value="TreeGrafter"/>
</dbReference>
<dbReference type="PROSITE" id="PS50077">
    <property type="entry name" value="HEAT_REPEAT"/>
    <property type="match status" value="1"/>
</dbReference>
<dbReference type="GO" id="GO:0030139">
    <property type="term" value="C:endocytic vesicle"/>
    <property type="evidence" value="ECO:0007669"/>
    <property type="project" value="TreeGrafter"/>
</dbReference>
<evidence type="ECO:0000256" key="3">
    <source>
        <dbReference type="SAM" id="MobiDB-lite"/>
    </source>
</evidence>
<dbReference type="InterPro" id="IPR046837">
    <property type="entry name" value="Laa1/Sip1/HEATR5-like_HEAT"/>
</dbReference>
<dbReference type="Pfam" id="PF25468">
    <property type="entry name" value="HEAT_HEATR5A"/>
    <property type="match status" value="1"/>
</dbReference>
<evidence type="ECO:0000259" key="4">
    <source>
        <dbReference type="Pfam" id="PF25808"/>
    </source>
</evidence>
<dbReference type="EMBL" id="KE504177">
    <property type="protein sequence ID" value="EPS97331.1"/>
    <property type="molecule type" value="Genomic_DNA"/>
</dbReference>
<dbReference type="InterPro" id="IPR057981">
    <property type="entry name" value="TPR_LAA1-like_C"/>
</dbReference>
<name>S8DW10_FOMSC</name>
<reference evidence="5 6" key="1">
    <citation type="journal article" date="2012" name="Science">
        <title>The Paleozoic origin of enzymatic lignin decomposition reconstructed from 31 fungal genomes.</title>
        <authorList>
            <person name="Floudas D."/>
            <person name="Binder M."/>
            <person name="Riley R."/>
            <person name="Barry K."/>
            <person name="Blanchette R.A."/>
            <person name="Henrissat B."/>
            <person name="Martinez A.T."/>
            <person name="Otillar R."/>
            <person name="Spatafora J.W."/>
            <person name="Yadav J.S."/>
            <person name="Aerts A."/>
            <person name="Benoit I."/>
            <person name="Boyd A."/>
            <person name="Carlson A."/>
            <person name="Copeland A."/>
            <person name="Coutinho P.M."/>
            <person name="de Vries R.P."/>
            <person name="Ferreira P."/>
            <person name="Findley K."/>
            <person name="Foster B."/>
            <person name="Gaskell J."/>
            <person name="Glotzer D."/>
            <person name="Gorecki P."/>
            <person name="Heitman J."/>
            <person name="Hesse C."/>
            <person name="Hori C."/>
            <person name="Igarashi K."/>
            <person name="Jurgens J.A."/>
            <person name="Kallen N."/>
            <person name="Kersten P."/>
            <person name="Kohler A."/>
            <person name="Kuees U."/>
            <person name="Kumar T.K.A."/>
            <person name="Kuo A."/>
            <person name="LaButti K."/>
            <person name="Larrondo L.F."/>
            <person name="Lindquist E."/>
            <person name="Ling A."/>
            <person name="Lombard V."/>
            <person name="Lucas S."/>
            <person name="Lundell T."/>
            <person name="Martin R."/>
            <person name="McLaughlin D.J."/>
            <person name="Morgenstern I."/>
            <person name="Morin E."/>
            <person name="Murat C."/>
            <person name="Nagy L.G."/>
            <person name="Nolan M."/>
            <person name="Ohm R.A."/>
            <person name="Patyshakuliyeva A."/>
            <person name="Rokas A."/>
            <person name="Ruiz-Duenas F.J."/>
            <person name="Sabat G."/>
            <person name="Salamov A."/>
            <person name="Samejima M."/>
            <person name="Schmutz J."/>
            <person name="Slot J.C."/>
            <person name="St John F."/>
            <person name="Stenlid J."/>
            <person name="Sun H."/>
            <person name="Sun S."/>
            <person name="Syed K."/>
            <person name="Tsang A."/>
            <person name="Wiebenga A."/>
            <person name="Young D."/>
            <person name="Pisabarro A."/>
            <person name="Eastwood D.C."/>
            <person name="Martin F."/>
            <person name="Cullen D."/>
            <person name="Grigoriev I.V."/>
            <person name="Hibbett D.S."/>
        </authorList>
    </citation>
    <scope>NUCLEOTIDE SEQUENCE</scope>
    <source>
        <strain evidence="6">FP-58527</strain>
    </source>
</reference>